<evidence type="ECO:0000259" key="2">
    <source>
        <dbReference type="Pfam" id="PF20167"/>
    </source>
</evidence>
<feature type="compositionally biased region" description="Low complexity" evidence="1">
    <location>
        <begin position="323"/>
        <end position="333"/>
    </location>
</feature>
<comment type="caution">
    <text evidence="3">The sequence shown here is derived from an EMBL/GenBank/DDBJ whole genome shotgun (WGS) entry which is preliminary data.</text>
</comment>
<dbReference type="InterPro" id="IPR046796">
    <property type="entry name" value="Transposase_32_dom"/>
</dbReference>
<feature type="domain" description="Putative plant transposon protein" evidence="2">
    <location>
        <begin position="41"/>
        <end position="219"/>
    </location>
</feature>
<dbReference type="Pfam" id="PF20167">
    <property type="entry name" value="Transposase_32"/>
    <property type="match status" value="1"/>
</dbReference>
<proteinExistence type="predicted"/>
<dbReference type="Proteomes" id="UP001472677">
    <property type="component" value="Unassembled WGS sequence"/>
</dbReference>
<keyword evidence="4" id="KW-1185">Reference proteome</keyword>
<gene>
    <name evidence="3" type="ORF">V6N12_063761</name>
</gene>
<feature type="region of interest" description="Disordered" evidence="1">
    <location>
        <begin position="401"/>
        <end position="557"/>
    </location>
</feature>
<dbReference type="EMBL" id="JBBPBM010000162">
    <property type="protein sequence ID" value="KAK8502822.1"/>
    <property type="molecule type" value="Genomic_DNA"/>
</dbReference>
<evidence type="ECO:0000256" key="1">
    <source>
        <dbReference type="SAM" id="MobiDB-lite"/>
    </source>
</evidence>
<feature type="compositionally biased region" description="Low complexity" evidence="1">
    <location>
        <begin position="298"/>
        <end position="316"/>
    </location>
</feature>
<organism evidence="3 4">
    <name type="scientific">Hibiscus sabdariffa</name>
    <name type="common">roselle</name>
    <dbReference type="NCBI Taxonomy" id="183260"/>
    <lineage>
        <taxon>Eukaryota</taxon>
        <taxon>Viridiplantae</taxon>
        <taxon>Streptophyta</taxon>
        <taxon>Embryophyta</taxon>
        <taxon>Tracheophyta</taxon>
        <taxon>Spermatophyta</taxon>
        <taxon>Magnoliopsida</taxon>
        <taxon>eudicotyledons</taxon>
        <taxon>Gunneridae</taxon>
        <taxon>Pentapetalae</taxon>
        <taxon>rosids</taxon>
        <taxon>malvids</taxon>
        <taxon>Malvales</taxon>
        <taxon>Malvaceae</taxon>
        <taxon>Malvoideae</taxon>
        <taxon>Hibiscus</taxon>
    </lineage>
</organism>
<feature type="region of interest" description="Disordered" evidence="1">
    <location>
        <begin position="255"/>
        <end position="344"/>
    </location>
</feature>
<sequence>MASARYALVAAKSRWEEQGFHFDDTLPNYGLEQFVHNRLRELGWFRFARQPARANYNWVLEFYANNEAGEDSSMVRGRRVPATAAIINDLLGLPNDAPSFYAMLEGFEEEDYEVIKDVLCLPNTEWNTTGRNPNSVSRLSLLPETKLWNTFVKRNLMPTSHNQTVDRTRLLLIHTIMTGFRVNVGEILANELAAHCANDKGILAFPCLVSSLCRRANVPMFDTDKYQADKTGWTRAVYMRKMNVADAAPINIAMPTPPASPVAEADVRVEDSTPPSPLEPTAPTDHQRTPPPSPPVIPVSSHTTTASPATTPAAPAERTRGQTPDTPLGSTPSSSPPSPPAPAQFEEAALPLPFMLLRSQLQRIEARQLNFQNEIKVFQENLIKFLNFQFPASAAFFGQTSTPPLQPSASAAAAAQPSTHTSAKEGATEEIHISSDDENDVFDWQSPRDHLLTLGPSTTTPAPAAPILSAAPTPTTSVVAEQPTPESPARKRGKATAGRTIGRDDPSSQEEDANQRPAKRRRRYHIITADSDANDSSAEIQVPKPLQSADPSLSPSI</sequence>
<evidence type="ECO:0000313" key="4">
    <source>
        <dbReference type="Proteomes" id="UP001472677"/>
    </source>
</evidence>
<protein>
    <recommendedName>
        <fullName evidence="2">Putative plant transposon protein domain-containing protein</fullName>
    </recommendedName>
</protein>
<reference evidence="3 4" key="1">
    <citation type="journal article" date="2024" name="G3 (Bethesda)">
        <title>Genome assembly of Hibiscus sabdariffa L. provides insights into metabolisms of medicinal natural products.</title>
        <authorList>
            <person name="Kim T."/>
        </authorList>
    </citation>
    <scope>NUCLEOTIDE SEQUENCE [LARGE SCALE GENOMIC DNA]</scope>
    <source>
        <strain evidence="3">TK-2024</strain>
        <tissue evidence="3">Old leaves</tissue>
    </source>
</reference>
<name>A0ABR2B8W8_9ROSI</name>
<feature type="compositionally biased region" description="Low complexity" evidence="1">
    <location>
        <begin position="401"/>
        <end position="421"/>
    </location>
</feature>
<accession>A0ABR2B8W8</accession>
<feature type="compositionally biased region" description="Basic and acidic residues" evidence="1">
    <location>
        <begin position="422"/>
        <end position="435"/>
    </location>
</feature>
<feature type="compositionally biased region" description="Low complexity" evidence="1">
    <location>
        <begin position="452"/>
        <end position="477"/>
    </location>
</feature>
<evidence type="ECO:0000313" key="3">
    <source>
        <dbReference type="EMBL" id="KAK8502822.1"/>
    </source>
</evidence>